<evidence type="ECO:0000313" key="9">
    <source>
        <dbReference type="EMBL" id="KAJ6249006.1"/>
    </source>
</evidence>
<keyword evidence="2 5" id="KW-0808">Transferase</keyword>
<proteinExistence type="predicted"/>
<protein>
    <recommendedName>
        <fullName evidence="5">Poly [ADP-ribose] polymerase</fullName>
        <shortName evidence="5">PARP</shortName>
        <ecNumber evidence="5">2.4.2.-</ecNumber>
    </recommendedName>
</protein>
<keyword evidence="4 5" id="KW-0520">NAD</keyword>
<dbReference type="InterPro" id="IPR015940">
    <property type="entry name" value="UBA"/>
</dbReference>
<evidence type="ECO:0000256" key="5">
    <source>
        <dbReference type="RuleBase" id="RU362114"/>
    </source>
</evidence>
<dbReference type="Gene3D" id="1.10.8.10">
    <property type="entry name" value="DNA helicase RuvA subunit, C-terminal domain"/>
    <property type="match status" value="1"/>
</dbReference>
<dbReference type="Proteomes" id="UP001150062">
    <property type="component" value="Unassembled WGS sequence"/>
</dbReference>
<feature type="compositionally biased region" description="Acidic residues" evidence="6">
    <location>
        <begin position="126"/>
        <end position="141"/>
    </location>
</feature>
<gene>
    <name evidence="9" type="ORF">M0813_00165</name>
</gene>
<evidence type="ECO:0000259" key="7">
    <source>
        <dbReference type="PROSITE" id="PS50030"/>
    </source>
</evidence>
<accession>A0ABQ8YWH9</accession>
<keyword evidence="10" id="KW-1185">Reference proteome</keyword>
<feature type="region of interest" description="Disordered" evidence="6">
    <location>
        <begin position="112"/>
        <end position="141"/>
    </location>
</feature>
<feature type="compositionally biased region" description="Low complexity" evidence="6">
    <location>
        <begin position="114"/>
        <end position="125"/>
    </location>
</feature>
<dbReference type="SUPFAM" id="SSF56399">
    <property type="entry name" value="ADP-ribosylation"/>
    <property type="match status" value="1"/>
</dbReference>
<dbReference type="Pfam" id="PF18084">
    <property type="entry name" value="ARTD15_N"/>
    <property type="match status" value="1"/>
</dbReference>
<feature type="domain" description="PARP catalytic" evidence="8">
    <location>
        <begin position="556"/>
        <end position="773"/>
    </location>
</feature>
<keyword evidence="3" id="KW-0548">Nucleotidyltransferase</keyword>
<comment type="caution">
    <text evidence="9">The sequence shown here is derived from an EMBL/GenBank/DDBJ whole genome shotgun (WGS) entry which is preliminary data.</text>
</comment>
<dbReference type="InterPro" id="IPR041400">
    <property type="entry name" value="PARP16_N"/>
</dbReference>
<dbReference type="EMBL" id="JAOAOG010000103">
    <property type="protein sequence ID" value="KAJ6249006.1"/>
    <property type="molecule type" value="Genomic_DNA"/>
</dbReference>
<dbReference type="PROSITE" id="PS50030">
    <property type="entry name" value="UBA"/>
    <property type="match status" value="1"/>
</dbReference>
<sequence>MSINSEISKLKKQFANFPSLKIAHFETEQTLYLTYTHNSTRYRFNVFLFDYPSCLPKLSTENKELQNIVTKTNDQNGKKLAQLIETMIGKLSSKFDLGLDFKKMSIAKEEDNSYDSSYTSGSESSPFEESETTEDSYQDPESDEIDFLLEDEEFDMDFGLGGGISKNGTKLLKDDLEQAEMLFEDSVQYFEKLNTLKMELDVSFLGPNYADALGIDERRPINLVFDFAIGYIDCDELPSIELFQGDSTKKETFGLEFQLREILLKFLRKTNNYYQNLAKLRLKKPKKNALKKKLSLSILKEKEMNQENTGGGWFFNKKKNKKKEMQKEKEKEKEKEIKNENKEWTNQNLKQLQKMGFNKYESIGALIMCQNDVFKATNLLVEEDRLTLDRKGREAVHGTQKKQFPVLDGDSKIALDGVRQSYIRGSISNSKEVNLDSFIPGDNFIIDIYDYATARVRNCTNYCMICGSWLKTQGLKPTCCDEPACIFRHQEMGLGVNVSAEIVKTPDLVDFLISTAYSAASSNRRENIFNPFPPEYFKQGGKVKDFDRIQKALDSLPSVDEMAKYERNEKKLRKELESKNKDSYRLLRWLLTTNRSHLIKIPKQFQLNAFGTEHQWILLSAHPKKEAKFLELKKKHKTSVFAFHGSSGENWFSILRVGLKNYSNTKNMVCGAAYGPGIYLAPQPSTSMGYAKTGQGWGKSRIGSGNFNCMAICEIIKDKTVVAKPYYVIPNEDLVMTKIFIVNFTSNRSTKFDPNTLHQKIPQILSGIKKERW</sequence>
<dbReference type="PANTHER" id="PTHR21328">
    <property type="entry name" value="POLY ADP-RIBOSE POLYMERASE FAMILY, MEMBER PARP"/>
    <property type="match status" value="1"/>
</dbReference>
<feature type="compositionally biased region" description="Basic and acidic residues" evidence="6">
    <location>
        <begin position="323"/>
        <end position="337"/>
    </location>
</feature>
<dbReference type="Pfam" id="PF00644">
    <property type="entry name" value="PARP"/>
    <property type="match status" value="1"/>
</dbReference>
<evidence type="ECO:0000256" key="1">
    <source>
        <dbReference type="ARBA" id="ARBA00022676"/>
    </source>
</evidence>
<evidence type="ECO:0000259" key="8">
    <source>
        <dbReference type="PROSITE" id="PS51059"/>
    </source>
</evidence>
<evidence type="ECO:0000313" key="10">
    <source>
        <dbReference type="Proteomes" id="UP001150062"/>
    </source>
</evidence>
<dbReference type="EC" id="2.4.2.-" evidence="5"/>
<dbReference type="InterPro" id="IPR051838">
    <property type="entry name" value="ARTD_PARP"/>
</dbReference>
<dbReference type="Gene3D" id="3.90.228.10">
    <property type="match status" value="1"/>
</dbReference>
<feature type="domain" description="UBA" evidence="7">
    <location>
        <begin position="339"/>
        <end position="383"/>
    </location>
</feature>
<keyword evidence="1 5" id="KW-0328">Glycosyltransferase</keyword>
<dbReference type="PROSITE" id="PS51059">
    <property type="entry name" value="PARP_CATALYTIC"/>
    <property type="match status" value="1"/>
</dbReference>
<dbReference type="InterPro" id="IPR012317">
    <property type="entry name" value="Poly(ADP-ribose)pol_cat_dom"/>
</dbReference>
<feature type="region of interest" description="Disordered" evidence="6">
    <location>
        <begin position="310"/>
        <end position="337"/>
    </location>
</feature>
<dbReference type="InterPro" id="IPR009060">
    <property type="entry name" value="UBA-like_sf"/>
</dbReference>
<evidence type="ECO:0000256" key="3">
    <source>
        <dbReference type="ARBA" id="ARBA00022695"/>
    </source>
</evidence>
<organism evidence="9 10">
    <name type="scientific">Anaeramoeba flamelloides</name>
    <dbReference type="NCBI Taxonomy" id="1746091"/>
    <lineage>
        <taxon>Eukaryota</taxon>
        <taxon>Metamonada</taxon>
        <taxon>Anaeramoebidae</taxon>
        <taxon>Anaeramoeba</taxon>
    </lineage>
</organism>
<evidence type="ECO:0000256" key="6">
    <source>
        <dbReference type="SAM" id="MobiDB-lite"/>
    </source>
</evidence>
<evidence type="ECO:0000256" key="2">
    <source>
        <dbReference type="ARBA" id="ARBA00022679"/>
    </source>
</evidence>
<dbReference type="SUPFAM" id="SSF46934">
    <property type="entry name" value="UBA-like"/>
    <property type="match status" value="1"/>
</dbReference>
<evidence type="ECO:0000256" key="4">
    <source>
        <dbReference type="ARBA" id="ARBA00023027"/>
    </source>
</evidence>
<reference evidence="9" key="1">
    <citation type="submission" date="2022-08" db="EMBL/GenBank/DDBJ databases">
        <title>Novel sulfate-reducing endosymbionts in the free-living metamonad Anaeramoeba.</title>
        <authorList>
            <person name="Jerlstrom-Hultqvist J."/>
            <person name="Cepicka I."/>
            <person name="Gallot-Lavallee L."/>
            <person name="Salas-Leiva D."/>
            <person name="Curtis B.A."/>
            <person name="Zahonova K."/>
            <person name="Pipaliya S."/>
            <person name="Dacks J."/>
            <person name="Roger A.J."/>
        </authorList>
    </citation>
    <scope>NUCLEOTIDE SEQUENCE</scope>
    <source>
        <strain evidence="9">Schooner1</strain>
    </source>
</reference>
<name>A0ABQ8YWH9_9EUKA</name>